<reference evidence="1 2" key="1">
    <citation type="journal article" date="2014" name="Int. J. Syst. Evol. Microbiol.">
        <title>Phaeodactylibacter xiamenensis gen. nov., sp. nov., a member of the family Saprospiraceae isolated from the marine alga Phaeodactylum tricornutum.</title>
        <authorList>
            <person name="Chen Z.Jr."/>
            <person name="Lei X."/>
            <person name="Lai Q."/>
            <person name="Li Y."/>
            <person name="Zhang B."/>
            <person name="Zhang J."/>
            <person name="Zhang H."/>
            <person name="Yang L."/>
            <person name="Zheng W."/>
            <person name="Tian Y."/>
            <person name="Yu Z."/>
            <person name="Xu H.Jr."/>
            <person name="Zheng T."/>
        </authorList>
    </citation>
    <scope>NUCLEOTIDE SEQUENCE [LARGE SCALE GENOMIC DNA]</scope>
    <source>
        <strain evidence="1 2">KD52</strain>
    </source>
</reference>
<dbReference type="InterPro" id="IPR011047">
    <property type="entry name" value="Quinoprotein_ADH-like_sf"/>
</dbReference>
<evidence type="ECO:0000313" key="2">
    <source>
        <dbReference type="Proteomes" id="UP000029736"/>
    </source>
</evidence>
<comment type="caution">
    <text evidence="1">The sequence shown here is derived from an EMBL/GenBank/DDBJ whole genome shotgun (WGS) entry which is preliminary data.</text>
</comment>
<dbReference type="RefSeq" id="WP_044223640.1">
    <property type="nucleotide sequence ID" value="NZ_JBKAGJ010000008.1"/>
</dbReference>
<dbReference type="EMBL" id="JPOS01000039">
    <property type="protein sequence ID" value="KGE87003.1"/>
    <property type="molecule type" value="Genomic_DNA"/>
</dbReference>
<gene>
    <name evidence="1" type="ORF">IX84_18415</name>
</gene>
<dbReference type="NCBIfam" id="TIGR04183">
    <property type="entry name" value="Por_Secre_tail"/>
    <property type="match status" value="1"/>
</dbReference>
<evidence type="ECO:0000313" key="1">
    <source>
        <dbReference type="EMBL" id="KGE87003.1"/>
    </source>
</evidence>
<organism evidence="1 2">
    <name type="scientific">Phaeodactylibacter xiamenensis</name>
    <dbReference type="NCBI Taxonomy" id="1524460"/>
    <lineage>
        <taxon>Bacteria</taxon>
        <taxon>Pseudomonadati</taxon>
        <taxon>Bacteroidota</taxon>
        <taxon>Saprospiria</taxon>
        <taxon>Saprospirales</taxon>
        <taxon>Haliscomenobacteraceae</taxon>
        <taxon>Phaeodactylibacter</taxon>
    </lineage>
</organism>
<proteinExistence type="predicted"/>
<dbReference type="InterPro" id="IPR026444">
    <property type="entry name" value="Secre_tail"/>
</dbReference>
<keyword evidence="2" id="KW-1185">Reference proteome</keyword>
<accession>A0A098S5B4</accession>
<dbReference type="Proteomes" id="UP000029736">
    <property type="component" value="Unassembled WGS sequence"/>
</dbReference>
<protein>
    <recommendedName>
        <fullName evidence="3">Secretion system C-terminal sorting domain-containing protein</fullName>
    </recommendedName>
</protein>
<dbReference type="AlphaFoldDB" id="A0A098S5B4"/>
<dbReference type="OrthoDB" id="9811934at2"/>
<evidence type="ECO:0008006" key="3">
    <source>
        <dbReference type="Google" id="ProtNLM"/>
    </source>
</evidence>
<sequence length="459" mass="50363">MHVSESGSYYYFSVVNPEDIWASDNGWINKLNPEMEEVEWRTPLPSEPFSNNWKYNVLDFIEAANGDIIFCGEATGGGWHPDDSHNGFIARISPGGELKWTKIYRHPNVDALPVDEFGLYRQGKLNKVIETPTGQIIACGHARYSPFQLSAIQDLELSSRLWLLAVDANGCLASEECQDVIVLDGANTALPVFDIGTRWTYEVETASGGPAKSVSFETYEIVDTATVGGQTAFAVEEGSTGNLQYLRQEGSLVYLWDADLEMYQLNYDFSVNSQYGTQWTGQCSSGGGIAMIEVDSVTQETVMGDTLPVQHLRIENNGTIEGDLLTNVYAGIGQQSGGLRLPLGYGLCDPVREVTQLRCFENDSLQYNFVGYSCDSTFVITSTSEVTQGAINIFPNPSSGLINIEGAPPSAPYELYAVDGRLVQSGVISGSQLFIERPGIYWLKVSTGKHWKIVKVAVL</sequence>
<dbReference type="SUPFAM" id="SSF50998">
    <property type="entry name" value="Quinoprotein alcohol dehydrogenase-like"/>
    <property type="match status" value="1"/>
</dbReference>
<name>A0A098S5B4_9BACT</name>